<evidence type="ECO:0000313" key="3">
    <source>
        <dbReference type="EMBL" id="TWF90043.1"/>
    </source>
</evidence>
<dbReference type="Pfam" id="PF12770">
    <property type="entry name" value="CHAT"/>
    <property type="match status" value="1"/>
</dbReference>
<keyword evidence="4" id="KW-1185">Reference proteome</keyword>
<accession>A0A561TSF0</accession>
<dbReference type="OrthoDB" id="4149784at2"/>
<dbReference type="InterPro" id="IPR024983">
    <property type="entry name" value="CHAT_dom"/>
</dbReference>
<evidence type="ECO:0000259" key="2">
    <source>
        <dbReference type="Pfam" id="PF12770"/>
    </source>
</evidence>
<name>A0A561TSF0_9ACTN</name>
<organism evidence="3 4">
    <name type="scientific">Kitasatospora viridis</name>
    <dbReference type="NCBI Taxonomy" id="281105"/>
    <lineage>
        <taxon>Bacteria</taxon>
        <taxon>Bacillati</taxon>
        <taxon>Actinomycetota</taxon>
        <taxon>Actinomycetes</taxon>
        <taxon>Kitasatosporales</taxon>
        <taxon>Streptomycetaceae</taxon>
        <taxon>Kitasatospora</taxon>
    </lineage>
</organism>
<proteinExistence type="predicted"/>
<dbReference type="RefSeq" id="WP_145909292.1">
    <property type="nucleotide sequence ID" value="NZ_BAAAMZ010000001.1"/>
</dbReference>
<comment type="caution">
    <text evidence="3">The sequence shown here is derived from an EMBL/GenBank/DDBJ whole genome shotgun (WGS) entry which is preliminary data.</text>
</comment>
<dbReference type="InterPro" id="IPR011990">
    <property type="entry name" value="TPR-like_helical_dom_sf"/>
</dbReference>
<reference evidence="3 4" key="1">
    <citation type="submission" date="2019-06" db="EMBL/GenBank/DDBJ databases">
        <title>Sequencing the genomes of 1000 actinobacteria strains.</title>
        <authorList>
            <person name="Klenk H.-P."/>
        </authorList>
    </citation>
    <scope>NUCLEOTIDE SEQUENCE [LARGE SCALE GENOMIC DNA]</scope>
    <source>
        <strain evidence="3 4">DSM 44826</strain>
    </source>
</reference>
<gene>
    <name evidence="3" type="ORF">FHX73_1387</name>
</gene>
<dbReference type="PANTHER" id="PTHR10098">
    <property type="entry name" value="RAPSYN-RELATED"/>
    <property type="match status" value="1"/>
</dbReference>
<dbReference type="Gene3D" id="1.25.40.10">
    <property type="entry name" value="Tetratricopeptide repeat domain"/>
    <property type="match status" value="1"/>
</dbReference>
<protein>
    <submittedName>
        <fullName evidence="3">CHAT domain-containing protein</fullName>
    </submittedName>
</protein>
<evidence type="ECO:0000256" key="1">
    <source>
        <dbReference type="SAM" id="MobiDB-lite"/>
    </source>
</evidence>
<sequence>MDDGEPARAGRGIAGKLGRLLGRRAKPGRPGPEAQPLDEHDEHQEELNEFVQAIYSATSWVETRQLILDHPQLVTAEAIALIERYEGLAAARGDEDSRARFVNHRRLLQGTIDADVDIALGDATPLKDQAGFGADLDWYVDLLNEMLNLPRWIERRWMMEARPYLLHGPVADVAEDLAQRQPDPLVVHRLRLIAQFLRRAKETDPARAVLEQVARALFAHGPADDEPTLASAVAAYLPLAQESSDAVLAELVDEIADPDERRRAEGWLHALRRFRAEGNSVLGRDRVLVLQAVDLLDELLRTPRTEDIVALITEHPVLLEPAVREHVHTSLRGDTPSIRLRWQFVARLLDRAAQVGPVRAVPEIAHRERYETAVALDAFVHARSEAEEELLFVGFPGLSSEETRAMLAELVADGEDANGQKRRAERLDAFRAGHRMTDYPMWERSSLSDRAFHQLAAHLLEELRQQSPDDGLRLVGLLEVTLRLAPPDAPTELLDVLRGRLMAGYLAELDSPYQEFALDRVVELHRIPIAGALGVDPGMWHRSLATVLDRRAAYREGDGSDREEAVAAIRRAIDSATDPDQRSHWLLDLADIATSGEAAGYRPASLRQARAALREVAEIAEAGEAVEVDLEAHSFFSWRLLAYAVRFGDPAEVADRVAEAEALPGRSGGWLSLLQAVVEAYNRHPAEELWLLVRRVAAAAEAAAEPGDEEYAQQLRSARLGMLLSRTGRMRDPEAEADQALVLTEHLVADPRDDRLVALLLRLSGGEGTRADVDEAIGLLRAAHGAVPGLGGLLAEVLVLRHELTGEPALLDEAIRLADESSGRTGQPLATRNSLAVFYRRRFQHTGQLADLETAIALLEEVIDTEAGSFAHTQALGTLGIAYQDHYATTGDPAALDTAIRLLRAGRDQALPGASTLPSLLTNLGTALVARANHPDREDEDLREALEAAALAVELTPAGSSRLARRLVNLAVVEQTVAAHRRDARYAESAGAHVRRALDLIGPDSPFRPLYQANLAQSLLLLSDLTADDAAEQEAFAQARQALAYGPGWSPQTVVRLAGATGRLLAARSRWAEAAEAFGVGADARRLLVQGQPLRRQREAWLRRDGGLPLLAAFATAVAGDPARAVELVESARATELTRVLDLRPRQLELAAGRGHDELVRRWNQLTLRLNRLGTEHSGAPGALLSADGWQVPELVRELEELATELELAGSAQLVTNRQTVDVTQVHLLATEWIGLALVVRDTGDGPEVDTLLLPELTGAWVAGAATALSRVPAAKVGALLPTLLAELGRRVTGPLAQALGDDGRPVVLLAGGHLGLLPLHAATLPDRPGTAALDVLDIRHAPNARVLAAATAAAEGQAIDQALAVGGQGGAPQLRHAAVEARLASAALGRGRVLDGADARTGGAAEALLAALGRASVVHYAGHARAVPADPLASALVLSGEDTLTMAELLGRQLRARLVVMSACRTGVVGEDLPDELIGFPTALLQAGVAGVIATLWPVPDDSCLILMLRFYQALRAGTTPPEALRAAQRWLRDLTAAELRAHLAEIRETGADWPPPDVLDGCFEVVAFREPDERPFARPEHWAGFVYIGA</sequence>
<evidence type="ECO:0000313" key="4">
    <source>
        <dbReference type="Proteomes" id="UP000317940"/>
    </source>
</evidence>
<dbReference type="Proteomes" id="UP000317940">
    <property type="component" value="Unassembled WGS sequence"/>
</dbReference>
<dbReference type="PANTHER" id="PTHR10098:SF108">
    <property type="entry name" value="TETRATRICOPEPTIDE REPEAT PROTEIN 28"/>
    <property type="match status" value="1"/>
</dbReference>
<dbReference type="EMBL" id="VIWT01000003">
    <property type="protein sequence ID" value="TWF90043.1"/>
    <property type="molecule type" value="Genomic_DNA"/>
</dbReference>
<feature type="region of interest" description="Disordered" evidence="1">
    <location>
        <begin position="1"/>
        <end position="42"/>
    </location>
</feature>
<feature type="domain" description="CHAT" evidence="2">
    <location>
        <begin position="1285"/>
        <end position="1591"/>
    </location>
</feature>